<keyword evidence="2" id="KW-1185">Reference proteome</keyword>
<protein>
    <submittedName>
        <fullName evidence="1">Uncharacterized protein</fullName>
    </submittedName>
</protein>
<evidence type="ECO:0000313" key="2">
    <source>
        <dbReference type="Proteomes" id="UP001367676"/>
    </source>
</evidence>
<sequence>MSNYCNGCDKEREKKGNCAKQLIVKFANLDGENAAHQLQQIRHQVDSQPTPEPRILMVQERQHDEGSQYVIVHDRPQTEDQQPPIVMVQERQVELDPTQQQLLMIQGHPDQPHQQFVIIQNRRDQLDQQMLHYEYSPCDEKEPPLQQPPRAHAECEPSTPPLHMMTIGTETAAHINPPVYFNPTALRTFPIEADGTTRDVPCGIANACSYRFCAQQFPVNQAGYDSYYSPPFVASIAPINGFSRNHFVASNAPSHLTEPLYLAIPPSNVQIEPDPARTTVSPSYRFSELSTLSPALPDYFYRAAMSM</sequence>
<accession>A0AAN9TA85</accession>
<dbReference type="Proteomes" id="UP001367676">
    <property type="component" value="Unassembled WGS sequence"/>
</dbReference>
<evidence type="ECO:0000313" key="1">
    <source>
        <dbReference type="EMBL" id="KAK7576520.1"/>
    </source>
</evidence>
<organism evidence="1 2">
    <name type="scientific">Parthenolecanium corni</name>
    <dbReference type="NCBI Taxonomy" id="536013"/>
    <lineage>
        <taxon>Eukaryota</taxon>
        <taxon>Metazoa</taxon>
        <taxon>Ecdysozoa</taxon>
        <taxon>Arthropoda</taxon>
        <taxon>Hexapoda</taxon>
        <taxon>Insecta</taxon>
        <taxon>Pterygota</taxon>
        <taxon>Neoptera</taxon>
        <taxon>Paraneoptera</taxon>
        <taxon>Hemiptera</taxon>
        <taxon>Sternorrhyncha</taxon>
        <taxon>Coccoidea</taxon>
        <taxon>Coccidae</taxon>
        <taxon>Parthenolecanium</taxon>
    </lineage>
</organism>
<dbReference type="EMBL" id="JBBCAQ010000036">
    <property type="protein sequence ID" value="KAK7576520.1"/>
    <property type="molecule type" value="Genomic_DNA"/>
</dbReference>
<dbReference type="AlphaFoldDB" id="A0AAN9TA85"/>
<comment type="caution">
    <text evidence="1">The sequence shown here is derived from an EMBL/GenBank/DDBJ whole genome shotgun (WGS) entry which is preliminary data.</text>
</comment>
<reference evidence="1 2" key="1">
    <citation type="submission" date="2024-03" db="EMBL/GenBank/DDBJ databases">
        <title>Adaptation during the transition from Ophiocordyceps entomopathogen to insect associate is accompanied by gene loss and intensified selection.</title>
        <authorList>
            <person name="Ward C.M."/>
            <person name="Onetto C.A."/>
            <person name="Borneman A.R."/>
        </authorList>
    </citation>
    <scope>NUCLEOTIDE SEQUENCE [LARGE SCALE GENOMIC DNA]</scope>
    <source>
        <strain evidence="1">AWRI1</strain>
        <tissue evidence="1">Single Adult Female</tissue>
    </source>
</reference>
<proteinExistence type="predicted"/>
<gene>
    <name evidence="1" type="ORF">V9T40_012806</name>
</gene>
<name>A0AAN9TA85_9HEMI</name>